<evidence type="ECO:0000313" key="3">
    <source>
        <dbReference type="EMBL" id="AEW05149.1"/>
    </source>
</evidence>
<dbReference type="KEGG" id="sap:Sulac_1652"/>
<dbReference type="PANTHER" id="PTHR12526:SF636">
    <property type="entry name" value="BLL3647 PROTEIN"/>
    <property type="match status" value="1"/>
</dbReference>
<name>G8TYX0_SULAD</name>
<keyword evidence="4" id="KW-1185">Reference proteome</keyword>
<accession>G8TYX0</accession>
<dbReference type="Pfam" id="PF13579">
    <property type="entry name" value="Glyco_trans_4_4"/>
    <property type="match status" value="1"/>
</dbReference>
<reference evidence="4" key="1">
    <citation type="submission" date="2011-12" db="EMBL/GenBank/DDBJ databases">
        <title>The complete genome of chromosome of Sulfobacillus acidophilus DSM 10332.</title>
        <authorList>
            <person name="Lucas S."/>
            <person name="Han J."/>
            <person name="Lapidus A."/>
            <person name="Bruce D."/>
            <person name="Goodwin L."/>
            <person name="Pitluck S."/>
            <person name="Peters L."/>
            <person name="Kyrpides N."/>
            <person name="Mavromatis K."/>
            <person name="Ivanova N."/>
            <person name="Mikhailova N."/>
            <person name="Chertkov O."/>
            <person name="Saunders E."/>
            <person name="Detter J.C."/>
            <person name="Tapia R."/>
            <person name="Han C."/>
            <person name="Land M."/>
            <person name="Hauser L."/>
            <person name="Markowitz V."/>
            <person name="Cheng J.-F."/>
            <person name="Hugenholtz P."/>
            <person name="Woyke T."/>
            <person name="Wu D."/>
            <person name="Pukall R."/>
            <person name="Gehrich-Schroeter G."/>
            <person name="Schneider S."/>
            <person name="Klenk H.-P."/>
            <person name="Eisen J.A."/>
        </authorList>
    </citation>
    <scope>NUCLEOTIDE SEQUENCE [LARGE SCALE GENOMIC DNA]</scope>
    <source>
        <strain evidence="4">ATCC 700253 / DSM 10332 / NAL</strain>
    </source>
</reference>
<proteinExistence type="predicted"/>
<dbReference type="CDD" id="cd03801">
    <property type="entry name" value="GT4_PimA-like"/>
    <property type="match status" value="1"/>
</dbReference>
<dbReference type="STRING" id="679936.Sulac_1652"/>
<keyword evidence="3" id="KW-0808">Transferase</keyword>
<protein>
    <submittedName>
        <fullName evidence="3">Glycosyl transferase group 1</fullName>
    </submittedName>
</protein>
<dbReference type="InterPro" id="IPR028098">
    <property type="entry name" value="Glyco_trans_4-like_N"/>
</dbReference>
<dbReference type="Gene3D" id="3.40.50.2000">
    <property type="entry name" value="Glycogen Phosphorylase B"/>
    <property type="match status" value="2"/>
</dbReference>
<feature type="domain" description="Glycosyltransferase subfamily 4-like N-terminal" evidence="2">
    <location>
        <begin position="27"/>
        <end position="169"/>
    </location>
</feature>
<dbReference type="SUPFAM" id="SSF53756">
    <property type="entry name" value="UDP-Glycosyltransferase/glycogen phosphorylase"/>
    <property type="match status" value="1"/>
</dbReference>
<sequence length="379" mass="42952">MAHTRILWVSKAAITPSYRTKIIALATRYGHEVGIVTGRAWAPWRFEPSLDDDRVQWFFLSQYLSGRNHFHGYRGLGRAIAQFQPDILHVDEEHYSWVTSQAFWLARREGRPRLIFQTWQNIFKQYPWPFRALERYVFHTADAAIAGNQEALAVLRQKGYQGRARVIPLATPLSHFFPRPQDSARARWGLPATQFLVGYVGRLVPEKGLDDLLAALAPRLRSGTMEFVVAGNGPWKSPGQETARQLGIDSRIHWIPWVSTEQMPELLAALNCLVLPSRTTPHWKEQFGRILIEAMACEIPVIGTDSGEIPHVIGDAGLIVPEGDPARLGDALDHLYQSPSLCRELGRRGRERVFARYSPEAVAGQFHELYHQLVGEDPV</sequence>
<feature type="domain" description="Glycosyl transferase family 1" evidence="1">
    <location>
        <begin position="182"/>
        <end position="352"/>
    </location>
</feature>
<dbReference type="PATRIC" id="fig|679936.5.peg.1720"/>
<dbReference type="InterPro" id="IPR001296">
    <property type="entry name" value="Glyco_trans_1"/>
</dbReference>
<dbReference type="GO" id="GO:0016757">
    <property type="term" value="F:glycosyltransferase activity"/>
    <property type="evidence" value="ECO:0007669"/>
    <property type="project" value="InterPro"/>
</dbReference>
<organism evidence="3 4">
    <name type="scientific">Sulfobacillus acidophilus (strain ATCC 700253 / DSM 10332 / NAL)</name>
    <dbReference type="NCBI Taxonomy" id="679936"/>
    <lineage>
        <taxon>Bacteria</taxon>
        <taxon>Bacillati</taxon>
        <taxon>Bacillota</taxon>
        <taxon>Clostridia</taxon>
        <taxon>Eubacteriales</taxon>
        <taxon>Clostridiales Family XVII. Incertae Sedis</taxon>
        <taxon>Sulfobacillus</taxon>
    </lineage>
</organism>
<dbReference type="HOGENOM" id="CLU_009583_2_4_9"/>
<evidence type="ECO:0000259" key="1">
    <source>
        <dbReference type="Pfam" id="PF00534"/>
    </source>
</evidence>
<dbReference type="Proteomes" id="UP000005439">
    <property type="component" value="Chromosome"/>
</dbReference>
<reference evidence="3 4" key="2">
    <citation type="journal article" date="2012" name="Stand. Genomic Sci.">
        <title>Complete genome sequence of the moderately thermophilic mineral-sulfide-oxidizing firmicute Sulfobacillus acidophilus type strain (NAL(T)).</title>
        <authorList>
            <person name="Anderson I."/>
            <person name="Chertkov O."/>
            <person name="Chen A."/>
            <person name="Saunders E."/>
            <person name="Lapidus A."/>
            <person name="Nolan M."/>
            <person name="Lucas S."/>
            <person name="Hammon N."/>
            <person name="Deshpande S."/>
            <person name="Cheng J.F."/>
            <person name="Han C."/>
            <person name="Tapia R."/>
            <person name="Goodwin L.A."/>
            <person name="Pitluck S."/>
            <person name="Liolios K."/>
            <person name="Pagani I."/>
            <person name="Ivanova N."/>
            <person name="Mikhailova N."/>
            <person name="Pati A."/>
            <person name="Palaniappan K."/>
            <person name="Land M."/>
            <person name="Pan C."/>
            <person name="Rohde M."/>
            <person name="Pukall R."/>
            <person name="Goker M."/>
            <person name="Detter J.C."/>
            <person name="Woyke T."/>
            <person name="Bristow J."/>
            <person name="Eisen J.A."/>
            <person name="Markowitz V."/>
            <person name="Hugenholtz P."/>
            <person name="Kyrpides N.C."/>
            <person name="Klenk H.P."/>
            <person name="Mavromatis K."/>
        </authorList>
    </citation>
    <scope>NUCLEOTIDE SEQUENCE [LARGE SCALE GENOMIC DNA]</scope>
    <source>
        <strain evidence="4">ATCC 700253 / DSM 10332 / NAL</strain>
    </source>
</reference>
<evidence type="ECO:0000313" key="4">
    <source>
        <dbReference type="Proteomes" id="UP000005439"/>
    </source>
</evidence>
<gene>
    <name evidence="3" type="ordered locus">Sulac_1652</name>
</gene>
<dbReference type="Pfam" id="PF00534">
    <property type="entry name" value="Glycos_transf_1"/>
    <property type="match status" value="1"/>
</dbReference>
<dbReference type="AlphaFoldDB" id="G8TYX0"/>
<dbReference type="PANTHER" id="PTHR12526">
    <property type="entry name" value="GLYCOSYLTRANSFERASE"/>
    <property type="match status" value="1"/>
</dbReference>
<dbReference type="EMBL" id="CP003179">
    <property type="protein sequence ID" value="AEW05149.1"/>
    <property type="molecule type" value="Genomic_DNA"/>
</dbReference>
<evidence type="ECO:0000259" key="2">
    <source>
        <dbReference type="Pfam" id="PF13579"/>
    </source>
</evidence>